<dbReference type="EMBL" id="JALJOQ010000128">
    <property type="protein sequence ID" value="KAK9795513.1"/>
    <property type="molecule type" value="Genomic_DNA"/>
</dbReference>
<proteinExistence type="predicted"/>
<keyword evidence="1" id="KW-0732">Signal</keyword>
<dbReference type="PANTHER" id="PTHR22925">
    <property type="entry name" value="GLYCOSYL HYDROLASE 43 FAMILY MEMBER"/>
    <property type="match status" value="1"/>
</dbReference>
<organism evidence="2 3">
    <name type="scientific">Symbiochloris irregularis</name>
    <dbReference type="NCBI Taxonomy" id="706552"/>
    <lineage>
        <taxon>Eukaryota</taxon>
        <taxon>Viridiplantae</taxon>
        <taxon>Chlorophyta</taxon>
        <taxon>core chlorophytes</taxon>
        <taxon>Trebouxiophyceae</taxon>
        <taxon>Trebouxiales</taxon>
        <taxon>Trebouxiaceae</taxon>
        <taxon>Symbiochloris</taxon>
    </lineage>
</organism>
<sequence length="401" mass="44755">MALAWTCLVVEILFLISTTQGKLAESTVFRPGTLPDTTAGAQVHAHGGDIFAVDTDNGTLFHWYGTTQKLQPGWISEGIQIYSSWNLADWKHEGVILHNRDITGIPYRPPYRIERPKILHNAGTSKYVLLFHVDTPAFEYPAVGVAESSTLTGKYTWVRAFKPDGRNSYDMTAYQDADGNAYLIRSVENAFLGISPLDDDFHDTKGLCSATAQAEAPAVFMPPHPSFFNLFIIGSHLTGWSANPALLFQTKTPSLCDARVWLQTSPARGQGSESTFESQAAAVFPFFYEDGEVLFIYMGDRWNAFGPGSVGNASYVWLPLLPTPDGSYELVYYSEWSPASVKPMLQAAKRWSWRKAVALWWTRLWYMASSWCRWLHAVSAGLSPQSVRLPPMRHSLMHAAE</sequence>
<comment type="caution">
    <text evidence="2">The sequence shown here is derived from an EMBL/GenBank/DDBJ whole genome shotgun (WGS) entry which is preliminary data.</text>
</comment>
<gene>
    <name evidence="2" type="ORF">WJX73_002818</name>
</gene>
<accession>A0AAW1NWZ3</accession>
<dbReference type="AlphaFoldDB" id="A0AAW1NWZ3"/>
<feature type="signal peptide" evidence="1">
    <location>
        <begin position="1"/>
        <end position="21"/>
    </location>
</feature>
<dbReference type="Gene3D" id="2.115.10.20">
    <property type="entry name" value="Glycosyl hydrolase domain, family 43"/>
    <property type="match status" value="1"/>
</dbReference>
<keyword evidence="3" id="KW-1185">Reference proteome</keyword>
<dbReference type="Proteomes" id="UP001465755">
    <property type="component" value="Unassembled WGS sequence"/>
</dbReference>
<evidence type="ECO:0000256" key="1">
    <source>
        <dbReference type="SAM" id="SignalP"/>
    </source>
</evidence>
<evidence type="ECO:0000313" key="3">
    <source>
        <dbReference type="Proteomes" id="UP001465755"/>
    </source>
</evidence>
<name>A0AAW1NWZ3_9CHLO</name>
<dbReference type="PANTHER" id="PTHR22925:SF3">
    <property type="entry name" value="GLYCOSYL HYDROLASE FAMILY PROTEIN 43"/>
    <property type="match status" value="1"/>
</dbReference>
<protein>
    <submittedName>
        <fullName evidence="2">Uncharacterized protein</fullName>
    </submittedName>
</protein>
<feature type="chain" id="PRO_5043519855" evidence="1">
    <location>
        <begin position="22"/>
        <end position="401"/>
    </location>
</feature>
<dbReference type="InterPro" id="IPR023296">
    <property type="entry name" value="Glyco_hydro_beta-prop_sf"/>
</dbReference>
<dbReference type="SUPFAM" id="SSF75005">
    <property type="entry name" value="Arabinanase/levansucrase/invertase"/>
    <property type="match status" value="1"/>
</dbReference>
<evidence type="ECO:0000313" key="2">
    <source>
        <dbReference type="EMBL" id="KAK9795513.1"/>
    </source>
</evidence>
<reference evidence="2 3" key="1">
    <citation type="journal article" date="2024" name="Nat. Commun.">
        <title>Phylogenomics reveals the evolutionary origins of lichenization in chlorophyte algae.</title>
        <authorList>
            <person name="Puginier C."/>
            <person name="Libourel C."/>
            <person name="Otte J."/>
            <person name="Skaloud P."/>
            <person name="Haon M."/>
            <person name="Grisel S."/>
            <person name="Petersen M."/>
            <person name="Berrin J.G."/>
            <person name="Delaux P.M."/>
            <person name="Dal Grande F."/>
            <person name="Keller J."/>
        </authorList>
    </citation>
    <scope>NUCLEOTIDE SEQUENCE [LARGE SCALE GENOMIC DNA]</scope>
    <source>
        <strain evidence="2 3">SAG 2036</strain>
    </source>
</reference>